<evidence type="ECO:0000313" key="3">
    <source>
        <dbReference type="EMBL" id="KKQ66357.1"/>
    </source>
</evidence>
<dbReference type="Gene3D" id="3.90.550.10">
    <property type="entry name" value="Spore Coat Polysaccharide Biosynthesis Protein SpsA, Chain A"/>
    <property type="match status" value="1"/>
</dbReference>
<evidence type="ECO:0000256" key="2">
    <source>
        <dbReference type="ARBA" id="ARBA00022679"/>
    </source>
</evidence>
<keyword evidence="2" id="KW-0808">Transferase</keyword>
<dbReference type="AlphaFoldDB" id="A0A0G0JHY2"/>
<keyword evidence="1" id="KW-0328">Glycosyltransferase</keyword>
<proteinExistence type="predicted"/>
<organism evidence="3 4">
    <name type="scientific">Candidatus Daviesbacteria bacterium GW2011_GWA2_38_24</name>
    <dbReference type="NCBI Taxonomy" id="1618422"/>
    <lineage>
        <taxon>Bacteria</taxon>
        <taxon>Candidatus Daviesiibacteriota</taxon>
    </lineage>
</organism>
<dbReference type="InterPro" id="IPR029044">
    <property type="entry name" value="Nucleotide-diphossugar_trans"/>
</dbReference>
<reference evidence="3 4" key="1">
    <citation type="journal article" date="2015" name="Nature">
        <title>rRNA introns, odd ribosomes, and small enigmatic genomes across a large radiation of phyla.</title>
        <authorList>
            <person name="Brown C.T."/>
            <person name="Hug L.A."/>
            <person name="Thomas B.C."/>
            <person name="Sharon I."/>
            <person name="Castelle C.J."/>
            <person name="Singh A."/>
            <person name="Wilkins M.J."/>
            <person name="Williams K.H."/>
            <person name="Banfield J.F."/>
        </authorList>
    </citation>
    <scope>NUCLEOTIDE SEQUENCE [LARGE SCALE GENOMIC DNA]</scope>
</reference>
<protein>
    <recommendedName>
        <fullName evidence="5">Nucleotide-diphospho-sugar transferase domain-containing protein</fullName>
    </recommendedName>
</protein>
<gene>
    <name evidence="3" type="ORF">US86_C0006G0037</name>
</gene>
<sequence>MKQFAFLTMGDRAFFHSIYYSIWNINRLYPNTLIYVYDWGFTDFQKKYLGNGKNTVLIPWNKRFVDISISFSSWREKLSLVHGMRGWKDFLPYIRKPRMIFDNQDYAKFLKREMLFANKVLCMQDYLKNHGDNFIFLDGDAVVVQCIDELLNDSFDIGLTLRESNEIVILPKSCSVLNVGVLFFLGGNKKNTLFIDYWMERIYNTHERFIEQSALTQLLFESNTNIFENYKEAIIHISREDFRVKMLPCRVYNHYRARKYGVTKENKIVHFKSLNYRKEVFYKFLEELGLPIPAEIEVIRQEYL</sequence>
<dbReference type="Pfam" id="PF05637">
    <property type="entry name" value="Glyco_transf_34"/>
    <property type="match status" value="1"/>
</dbReference>
<evidence type="ECO:0000313" key="4">
    <source>
        <dbReference type="Proteomes" id="UP000034235"/>
    </source>
</evidence>
<dbReference type="GO" id="GO:0016020">
    <property type="term" value="C:membrane"/>
    <property type="evidence" value="ECO:0007669"/>
    <property type="project" value="InterPro"/>
</dbReference>
<dbReference type="Proteomes" id="UP000034235">
    <property type="component" value="Unassembled WGS sequence"/>
</dbReference>
<accession>A0A0G0JHY2</accession>
<dbReference type="EMBL" id="LBUP01000006">
    <property type="protein sequence ID" value="KKQ66357.1"/>
    <property type="molecule type" value="Genomic_DNA"/>
</dbReference>
<dbReference type="InterPro" id="IPR008630">
    <property type="entry name" value="Glyco_trans_34"/>
</dbReference>
<dbReference type="GO" id="GO:0016757">
    <property type="term" value="F:glycosyltransferase activity"/>
    <property type="evidence" value="ECO:0007669"/>
    <property type="project" value="UniProtKB-KW"/>
</dbReference>
<name>A0A0G0JHY2_9BACT</name>
<evidence type="ECO:0008006" key="5">
    <source>
        <dbReference type="Google" id="ProtNLM"/>
    </source>
</evidence>
<evidence type="ECO:0000256" key="1">
    <source>
        <dbReference type="ARBA" id="ARBA00022676"/>
    </source>
</evidence>
<comment type="caution">
    <text evidence="3">The sequence shown here is derived from an EMBL/GenBank/DDBJ whole genome shotgun (WGS) entry which is preliminary data.</text>
</comment>